<proteinExistence type="predicted"/>
<organism evidence="1 2">
    <name type="scientific">Aureicoccus marinus</name>
    <dbReference type="NCBI Taxonomy" id="754435"/>
    <lineage>
        <taxon>Bacteria</taxon>
        <taxon>Pseudomonadati</taxon>
        <taxon>Bacteroidota</taxon>
        <taxon>Flavobacteriia</taxon>
        <taxon>Flavobacteriales</taxon>
        <taxon>Flavobacteriaceae</taxon>
        <taxon>Aureicoccus</taxon>
    </lineage>
</organism>
<accession>A0A2S7TA55</accession>
<dbReference type="SUPFAM" id="SSF49464">
    <property type="entry name" value="Carboxypeptidase regulatory domain-like"/>
    <property type="match status" value="1"/>
</dbReference>
<dbReference type="EMBL" id="MQVX01000001">
    <property type="protein sequence ID" value="PQJ16823.1"/>
    <property type="molecule type" value="Genomic_DNA"/>
</dbReference>
<dbReference type="SUPFAM" id="SSF56935">
    <property type="entry name" value="Porins"/>
    <property type="match status" value="1"/>
</dbReference>
<gene>
    <name evidence="1" type="ORF">BST99_08355</name>
</gene>
<evidence type="ECO:0000313" key="2">
    <source>
        <dbReference type="Proteomes" id="UP000239366"/>
    </source>
</evidence>
<evidence type="ECO:0000313" key="1">
    <source>
        <dbReference type="EMBL" id="PQJ16823.1"/>
    </source>
</evidence>
<keyword evidence="2" id="KW-1185">Reference proteome</keyword>
<dbReference type="Pfam" id="PF13715">
    <property type="entry name" value="CarbopepD_reg_2"/>
    <property type="match status" value="1"/>
</dbReference>
<name>A0A2S7TA55_9FLAO</name>
<protein>
    <submittedName>
        <fullName evidence="1">TonB-dependent receptor</fullName>
    </submittedName>
</protein>
<keyword evidence="1" id="KW-0675">Receptor</keyword>
<dbReference type="InterPro" id="IPR008969">
    <property type="entry name" value="CarboxyPept-like_regulatory"/>
</dbReference>
<reference evidence="2" key="1">
    <citation type="submission" date="2016-11" db="EMBL/GenBank/DDBJ databases">
        <title>Trade-off between light-utilization and light-protection in marine flavobacteria.</title>
        <authorList>
            <person name="Kumagai Y."/>
            <person name="Yoshizawa S."/>
            <person name="Kogure K."/>
        </authorList>
    </citation>
    <scope>NUCLEOTIDE SEQUENCE [LARGE SCALE GENOMIC DNA]</scope>
    <source>
        <strain evidence="2">SG-18</strain>
    </source>
</reference>
<dbReference type="Gene3D" id="2.60.40.1120">
    <property type="entry name" value="Carboxypeptidase-like, regulatory domain"/>
    <property type="match status" value="1"/>
</dbReference>
<comment type="caution">
    <text evidence="1">The sequence shown here is derived from an EMBL/GenBank/DDBJ whole genome shotgun (WGS) entry which is preliminary data.</text>
</comment>
<sequence>MVLLACTGLSAQSITLTGKVSDSLQNPLDVANVVAVNQKDQALEAFGITNPQGEYKINLKANNSYKIKFSYLGFAPKEFTITTNTEDIILNVTMLEATQNLDEVEVTYEIPITIKGDTLVYNTDSFVSGTEKKLADVLEKLPGVEVNDDGEIEVEGKRVSKVMVEGEDFFDGDSKLASKNIPANALDKVEVLRNYSEVSQLKGVTNNQDNIALNIKLKEGKKKFWFGEITAGGGADERYVVHPKLFYYSPKYSVSVLTDLNNVGELPFTSRDYWNFTGGFRGGTQQNTGTSFTTSGGGLGLSLLQNNRAKEINTKFGAVNFSYKPSNSWRLSGFGIYSYSNTLLETVATRQFISSGQMEQTTTSADQRSKLGLIKLNSSFNPSSNFQWEYDALLRLSNENEDTNTLSVADVTDEIQEVQDQQPYTLTQNSNMYYTLNLKHIFALEIESQTGEEDPFYEAIRDQQPFAGTIPFDAGQSNFDINQAQRVKTNRIDAKLDYFWVTGAKSNLNFTLGTTQSSQDFDSRIFQILDGGGELEFEEAELGNDVRFDFSDLFAGLHLKLIAGKFTINPGFFVHQYRATNRQLGTSVTDELTNVVPDLFINWQWKQSESLRLNYRVTRNFSDINSFAQGLIFNNYNALYSGNRDLESALYHNVSLNFFSFNMFNLQNIFANASYSRRIDAFKSSTAIRGINQVNTTINSNLEDETLSGTGSFQRTFGKIKVSTRATVFWSNTFNIINDQAQNSRSLTQDYTASLGSSFRKAPNLEIGYRYNINNYENGAIESTFYTDRPFVKFDASFLNGFIFLADYDYFNYRDKAGTIENEYGFLNASLSYQKPDSHWEFSLNGTNLTNNTDLNQDSFNDLFFRTSQYLVQPRYIYFKIKYDL</sequence>
<dbReference type="Proteomes" id="UP000239366">
    <property type="component" value="Unassembled WGS sequence"/>
</dbReference>
<dbReference type="AlphaFoldDB" id="A0A2S7TA55"/>